<evidence type="ECO:0000313" key="2">
    <source>
        <dbReference type="EMBL" id="MFC0046839.1"/>
    </source>
</evidence>
<evidence type="ECO:0000313" key="3">
    <source>
        <dbReference type="Proteomes" id="UP001589813"/>
    </source>
</evidence>
<dbReference type="InterPro" id="IPR002509">
    <property type="entry name" value="NODB_dom"/>
</dbReference>
<dbReference type="EMBL" id="JBHLXP010000001">
    <property type="protein sequence ID" value="MFC0046839.1"/>
    <property type="molecule type" value="Genomic_DNA"/>
</dbReference>
<accession>A0ABV6B8X7</accession>
<dbReference type="SUPFAM" id="SSF88713">
    <property type="entry name" value="Glycoside hydrolase/deacetylase"/>
    <property type="match status" value="1"/>
</dbReference>
<gene>
    <name evidence="2" type="ORF">ACFFJP_00885</name>
</gene>
<sequence>MSELFLLMRIRRCLLPVLVVAGGALVFTANASAAFSWPNGAKAAVSLAYDDALPSQLDTAIPQLNAVGLKGSFYLPLSAEAVQHRLAEWRAAAAQGHELGNHTLFHQCAKSLPGRDWVSTDRDLDQTPASRLIAEIRIGNAFLQAIDGKTKRTFTAPCTDQLAAGTPYLPLLGSDFVAMKTTVGGVVADMKTLNIHAVPVIAPSEVSGAQLIAWVKAAGAKGTMVNFTFHGIGGDHLQISSAAHAELLQFLASHKNEYWTDTFLNLMEHVKSQQAQSQQR</sequence>
<name>A0ABV6B8X7_9GAMM</name>
<feature type="domain" description="NodB homology" evidence="1">
    <location>
        <begin position="41"/>
        <end position="158"/>
    </location>
</feature>
<evidence type="ECO:0000259" key="1">
    <source>
        <dbReference type="Pfam" id="PF01522"/>
    </source>
</evidence>
<organism evidence="2 3">
    <name type="scientific">Rheinheimera tilapiae</name>
    <dbReference type="NCBI Taxonomy" id="875043"/>
    <lineage>
        <taxon>Bacteria</taxon>
        <taxon>Pseudomonadati</taxon>
        <taxon>Pseudomonadota</taxon>
        <taxon>Gammaproteobacteria</taxon>
        <taxon>Chromatiales</taxon>
        <taxon>Chromatiaceae</taxon>
        <taxon>Rheinheimera</taxon>
    </lineage>
</organism>
<keyword evidence="3" id="KW-1185">Reference proteome</keyword>
<comment type="caution">
    <text evidence="2">The sequence shown here is derived from an EMBL/GenBank/DDBJ whole genome shotgun (WGS) entry which is preliminary data.</text>
</comment>
<dbReference type="Gene3D" id="3.20.20.370">
    <property type="entry name" value="Glycoside hydrolase/deacetylase"/>
    <property type="match status" value="1"/>
</dbReference>
<reference evidence="2 3" key="1">
    <citation type="submission" date="2024-09" db="EMBL/GenBank/DDBJ databases">
        <authorList>
            <person name="Sun Q."/>
            <person name="Mori K."/>
        </authorList>
    </citation>
    <scope>NUCLEOTIDE SEQUENCE [LARGE SCALE GENOMIC DNA]</scope>
    <source>
        <strain evidence="2 3">KCTC 23315</strain>
    </source>
</reference>
<dbReference type="RefSeq" id="WP_377239447.1">
    <property type="nucleotide sequence ID" value="NZ_JBHLXP010000001.1"/>
</dbReference>
<dbReference type="InterPro" id="IPR011330">
    <property type="entry name" value="Glyco_hydro/deAcase_b/a-brl"/>
</dbReference>
<protein>
    <submittedName>
        <fullName evidence="2">Polysaccharide deacetylase family protein</fullName>
    </submittedName>
</protein>
<dbReference type="Proteomes" id="UP001589813">
    <property type="component" value="Unassembled WGS sequence"/>
</dbReference>
<dbReference type="Pfam" id="PF01522">
    <property type="entry name" value="Polysacc_deac_1"/>
    <property type="match status" value="1"/>
</dbReference>
<proteinExistence type="predicted"/>